<evidence type="ECO:0000313" key="2">
    <source>
        <dbReference type="Proteomes" id="UP000799118"/>
    </source>
</evidence>
<feature type="non-terminal residue" evidence="1">
    <location>
        <position position="1"/>
    </location>
</feature>
<dbReference type="Proteomes" id="UP000799118">
    <property type="component" value="Unassembled WGS sequence"/>
</dbReference>
<proteinExistence type="predicted"/>
<evidence type="ECO:0000313" key="1">
    <source>
        <dbReference type="EMBL" id="KAE9387297.1"/>
    </source>
</evidence>
<reference evidence="1" key="1">
    <citation type="journal article" date="2019" name="Environ. Microbiol.">
        <title>Fungal ecological strategies reflected in gene transcription - a case study of two litter decomposers.</title>
        <authorList>
            <person name="Barbi F."/>
            <person name="Kohler A."/>
            <person name="Barry K."/>
            <person name="Baskaran P."/>
            <person name="Daum C."/>
            <person name="Fauchery L."/>
            <person name="Ihrmark K."/>
            <person name="Kuo A."/>
            <person name="LaButti K."/>
            <person name="Lipzen A."/>
            <person name="Morin E."/>
            <person name="Grigoriev I.V."/>
            <person name="Henrissat B."/>
            <person name="Lindahl B."/>
            <person name="Martin F."/>
        </authorList>
    </citation>
    <scope>NUCLEOTIDE SEQUENCE</scope>
    <source>
        <strain evidence="1">JB14</strain>
    </source>
</reference>
<dbReference type="OrthoDB" id="3253623at2759"/>
<sequence>FSMHVDFFNLNCTTHHGAHNSIGIISCANLALDSSIQYQPKYMYMTIIPGPNKPSYDKLDHYIQPVIEQFVLTWRPGLKVSRTADLSTDARVEAGILISLNDLPAA</sequence>
<organism evidence="1 2">
    <name type="scientific">Gymnopus androsaceus JB14</name>
    <dbReference type="NCBI Taxonomy" id="1447944"/>
    <lineage>
        <taxon>Eukaryota</taxon>
        <taxon>Fungi</taxon>
        <taxon>Dikarya</taxon>
        <taxon>Basidiomycota</taxon>
        <taxon>Agaricomycotina</taxon>
        <taxon>Agaricomycetes</taxon>
        <taxon>Agaricomycetidae</taxon>
        <taxon>Agaricales</taxon>
        <taxon>Marasmiineae</taxon>
        <taxon>Omphalotaceae</taxon>
        <taxon>Gymnopus</taxon>
    </lineage>
</organism>
<gene>
    <name evidence="1" type="ORF">BT96DRAFT_837842</name>
</gene>
<dbReference type="AlphaFoldDB" id="A0A6A4GPY8"/>
<keyword evidence="2" id="KW-1185">Reference proteome</keyword>
<dbReference type="EMBL" id="ML769810">
    <property type="protein sequence ID" value="KAE9387297.1"/>
    <property type="molecule type" value="Genomic_DNA"/>
</dbReference>
<name>A0A6A4GPY8_9AGAR</name>
<accession>A0A6A4GPY8</accession>
<protein>
    <submittedName>
        <fullName evidence="1">Uncharacterized protein</fullName>
    </submittedName>
</protein>